<dbReference type="PANTHER" id="PTHR43963">
    <property type="entry name" value="CARBONYL REDUCTASE 1-RELATED"/>
    <property type="match status" value="1"/>
</dbReference>
<dbReference type="EMBL" id="HG711064">
    <property type="protein sequence ID" value="CDJ48259.1"/>
    <property type="molecule type" value="Genomic_DNA"/>
</dbReference>
<evidence type="ECO:0000256" key="1">
    <source>
        <dbReference type="ARBA" id="ARBA00006484"/>
    </source>
</evidence>
<dbReference type="VEuPathDB" id="ToxoDB:EBH_0019710"/>
<dbReference type="PRINTS" id="PR00081">
    <property type="entry name" value="GDHRDH"/>
</dbReference>
<protein>
    <submittedName>
        <fullName evidence="4">Uncharacterized protein</fullName>
    </submittedName>
</protein>
<evidence type="ECO:0000256" key="2">
    <source>
        <dbReference type="ARBA" id="ARBA00022857"/>
    </source>
</evidence>
<sequence>MASLFSAKWAWVALKFILKRREELKNIRKKGFVVVVIGCTNGLGAAVVRAVSDRLSTIESHTPHTVIMTTKKEEEGKLCLEKLRHPTVRVGFHPLDATSQESIAIFSQKLKNEFQNIDILIHSMLPTAVQLGYHDTTDNVVKMDYYETKTITLALLPLMALGGRIVIGASSLAEMAIRWMNEGAFIRLFRETSTVKDLDGIADKFVEEKLTAGPGGRRVYDSMAYPFAQAARIALAQCMGNVMKISFPDPSTRITVCSFAPGWCRTPTEGHRAPFSALEGAEEAVFAAFDAKAEDIQGAYIIGRRPARFGVAVAAIESENKASMEIAILKKEKEKEYVETMIKQLVKKFPLAIEDGNPETCSTVDAAK</sequence>
<comment type="similarity">
    <text evidence="1">Belongs to the short-chain dehydrogenases/reductases (SDR) family.</text>
</comment>
<gene>
    <name evidence="4" type="ORF">EBH_0019710</name>
</gene>
<dbReference type="PANTHER" id="PTHR43963:SF6">
    <property type="entry name" value="CHAIN DEHYDROGENASE FAMILY PROTEIN, PUTATIVE (AFU_ORTHOLOGUE AFUA_3G15350)-RELATED"/>
    <property type="match status" value="1"/>
</dbReference>
<evidence type="ECO:0000313" key="4">
    <source>
        <dbReference type="EMBL" id="CDJ48259.1"/>
    </source>
</evidence>
<dbReference type="Pfam" id="PF00106">
    <property type="entry name" value="adh_short"/>
    <property type="match status" value="1"/>
</dbReference>
<dbReference type="Gene3D" id="3.40.50.720">
    <property type="entry name" value="NAD(P)-binding Rossmann-like Domain"/>
    <property type="match status" value="1"/>
</dbReference>
<dbReference type="Proteomes" id="UP000030750">
    <property type="component" value="Unassembled WGS sequence"/>
</dbReference>
<name>U6LI81_9EIME</name>
<dbReference type="GO" id="GO:0016491">
    <property type="term" value="F:oxidoreductase activity"/>
    <property type="evidence" value="ECO:0007669"/>
    <property type="project" value="UniProtKB-KW"/>
</dbReference>
<proteinExistence type="inferred from homology"/>
<dbReference type="OrthoDB" id="1274115at2759"/>
<keyword evidence="3" id="KW-0560">Oxidoreductase</keyword>
<evidence type="ECO:0000313" key="5">
    <source>
        <dbReference type="Proteomes" id="UP000030750"/>
    </source>
</evidence>
<reference evidence="4" key="2">
    <citation type="submission" date="2013-10" db="EMBL/GenBank/DDBJ databases">
        <authorList>
            <person name="Aslett M."/>
        </authorList>
    </citation>
    <scope>NUCLEOTIDE SEQUENCE [LARGE SCALE GENOMIC DNA]</scope>
    <source>
        <strain evidence="4">Houghton</strain>
    </source>
</reference>
<evidence type="ECO:0000256" key="3">
    <source>
        <dbReference type="ARBA" id="ARBA00023002"/>
    </source>
</evidence>
<dbReference type="InterPro" id="IPR002347">
    <property type="entry name" value="SDR_fam"/>
</dbReference>
<dbReference type="AlphaFoldDB" id="U6LI81"/>
<keyword evidence="5" id="KW-1185">Reference proteome</keyword>
<dbReference type="InterPro" id="IPR036291">
    <property type="entry name" value="NAD(P)-bd_dom_sf"/>
</dbReference>
<keyword evidence="2" id="KW-0521">NADP</keyword>
<accession>U6LI81</accession>
<reference evidence="4" key="1">
    <citation type="submission" date="2013-10" db="EMBL/GenBank/DDBJ databases">
        <title>Genomic analysis of the causative agents of coccidiosis in chickens.</title>
        <authorList>
            <person name="Reid A.J."/>
            <person name="Blake D."/>
            <person name="Billington K."/>
            <person name="Browne H."/>
            <person name="Dunn M."/>
            <person name="Hung S."/>
            <person name="Kawahara F."/>
            <person name="Miranda-Saavedra D."/>
            <person name="Mourier T."/>
            <person name="Nagra H."/>
            <person name="Otto T.D."/>
            <person name="Rawlings N."/>
            <person name="Sanchez A."/>
            <person name="Sanders M."/>
            <person name="Subramaniam C."/>
            <person name="Tay Y."/>
            <person name="Dear P."/>
            <person name="Doerig C."/>
            <person name="Gruber A."/>
            <person name="Parkinson J."/>
            <person name="Shirley M."/>
            <person name="Wan K.L."/>
            <person name="Berriman M."/>
            <person name="Tomley F."/>
            <person name="Pain A."/>
        </authorList>
    </citation>
    <scope>NUCLEOTIDE SEQUENCE [LARGE SCALE GENOMIC DNA]</scope>
    <source>
        <strain evidence="4">Houghton</strain>
    </source>
</reference>
<organism evidence="4 5">
    <name type="scientific">Eimeria brunetti</name>
    <dbReference type="NCBI Taxonomy" id="51314"/>
    <lineage>
        <taxon>Eukaryota</taxon>
        <taxon>Sar</taxon>
        <taxon>Alveolata</taxon>
        <taxon>Apicomplexa</taxon>
        <taxon>Conoidasida</taxon>
        <taxon>Coccidia</taxon>
        <taxon>Eucoccidiorida</taxon>
        <taxon>Eimeriorina</taxon>
        <taxon>Eimeriidae</taxon>
        <taxon>Eimeria</taxon>
    </lineage>
</organism>
<dbReference type="SUPFAM" id="SSF51735">
    <property type="entry name" value="NAD(P)-binding Rossmann-fold domains"/>
    <property type="match status" value="1"/>
</dbReference>